<keyword evidence="2" id="KW-0804">Transcription</keyword>
<comment type="subcellular location">
    <subcellularLocation>
        <location evidence="4 5">Nucleus</location>
    </subcellularLocation>
</comment>
<dbReference type="Gene3D" id="1.10.10.60">
    <property type="entry name" value="Homeodomain-like"/>
    <property type="match status" value="1"/>
</dbReference>
<feature type="compositionally biased region" description="Low complexity" evidence="6">
    <location>
        <begin position="280"/>
        <end position="291"/>
    </location>
</feature>
<feature type="region of interest" description="Disordered" evidence="6">
    <location>
        <begin position="280"/>
        <end position="301"/>
    </location>
</feature>
<dbReference type="CDD" id="cd00086">
    <property type="entry name" value="homeodomain"/>
    <property type="match status" value="1"/>
</dbReference>
<dbReference type="GO" id="GO:0005634">
    <property type="term" value="C:nucleus"/>
    <property type="evidence" value="ECO:0007669"/>
    <property type="project" value="UniProtKB-SubCell"/>
</dbReference>
<keyword evidence="9" id="KW-1185">Reference proteome</keyword>
<feature type="compositionally biased region" description="Low complexity" evidence="6">
    <location>
        <begin position="442"/>
        <end position="453"/>
    </location>
</feature>
<evidence type="ECO:0000313" key="9">
    <source>
        <dbReference type="Proteomes" id="UP000324022"/>
    </source>
</evidence>
<dbReference type="GO" id="GO:0003700">
    <property type="term" value="F:DNA-binding transcription factor activity"/>
    <property type="evidence" value="ECO:0007669"/>
    <property type="project" value="InterPro"/>
</dbReference>
<evidence type="ECO:0000259" key="7">
    <source>
        <dbReference type="PROSITE" id="PS50071"/>
    </source>
</evidence>
<organism evidence="8 9">
    <name type="scientific">Ustilago trichophora</name>
    <dbReference type="NCBI Taxonomy" id="86804"/>
    <lineage>
        <taxon>Eukaryota</taxon>
        <taxon>Fungi</taxon>
        <taxon>Dikarya</taxon>
        <taxon>Basidiomycota</taxon>
        <taxon>Ustilaginomycotina</taxon>
        <taxon>Ustilaginomycetes</taxon>
        <taxon>Ustilaginales</taxon>
        <taxon>Ustilaginaceae</taxon>
        <taxon>Ustilago</taxon>
    </lineage>
</organism>
<keyword evidence="4 5" id="KW-0371">Homeobox</keyword>
<feature type="compositionally biased region" description="Polar residues" evidence="6">
    <location>
        <begin position="397"/>
        <end position="411"/>
    </location>
</feature>
<feature type="region of interest" description="Disordered" evidence="6">
    <location>
        <begin position="383"/>
        <end position="415"/>
    </location>
</feature>
<dbReference type="AlphaFoldDB" id="A0A5C3DSJ9"/>
<dbReference type="SMART" id="SM00389">
    <property type="entry name" value="HOX"/>
    <property type="match status" value="1"/>
</dbReference>
<keyword evidence="4 5" id="KW-0238">DNA-binding</keyword>
<feature type="compositionally biased region" description="Low complexity" evidence="6">
    <location>
        <begin position="134"/>
        <end position="145"/>
    </location>
</feature>
<proteinExistence type="inferred from homology"/>
<evidence type="ECO:0000256" key="5">
    <source>
        <dbReference type="RuleBase" id="RU000682"/>
    </source>
</evidence>
<reference evidence="8 9" key="1">
    <citation type="submission" date="2018-03" db="EMBL/GenBank/DDBJ databases">
        <authorList>
            <person name="Guldener U."/>
        </authorList>
    </citation>
    <scope>NUCLEOTIDE SEQUENCE [LARGE SCALE GENOMIC DNA]</scope>
    <source>
        <strain evidence="8 9">NBRC100155</strain>
    </source>
</reference>
<evidence type="ECO:0000256" key="6">
    <source>
        <dbReference type="SAM" id="MobiDB-lite"/>
    </source>
</evidence>
<accession>A0A5C3DSJ9</accession>
<dbReference type="InterPro" id="IPR045224">
    <property type="entry name" value="HDZip_class_I_plant"/>
</dbReference>
<feature type="compositionally biased region" description="Pro residues" evidence="6">
    <location>
        <begin position="70"/>
        <end position="81"/>
    </location>
</feature>
<comment type="similarity">
    <text evidence="3">Belongs to the HD-ZIP homeobox family. Class I subfamily.</text>
</comment>
<dbReference type="GO" id="GO:0045893">
    <property type="term" value="P:positive regulation of DNA-templated transcription"/>
    <property type="evidence" value="ECO:0007669"/>
    <property type="project" value="TreeGrafter"/>
</dbReference>
<evidence type="ECO:0000256" key="2">
    <source>
        <dbReference type="ARBA" id="ARBA00023163"/>
    </source>
</evidence>
<sequence>MCESFSKGSRSHNSDAVRILEQAFNHSPNITQAEKFQLAEVTGLKPKQVTIWFQNRRNRKGKKAPKQDPTTPPPTHTPPPHHAFTPSSPPTRDFTLSEKKRKSYGALGHTPSEYTDSDSDSPSSNLKKPRLPRVSSGVSDTTSSSIDYNAPFTAWSSPSSRSTSSSSASSSPSDCFDSPTKAHNVFKYINPLKYDVQSRTAMPSVTIATPAHGFAQGMASGERSPFTSDHSNNTSGVFGGVHPQSGLNFGNLQLNTDALDRELRESIQRALELSASSQCSSRNVSSSSWGSQPMTTDDDGWVDEDDFSAASGGRYSAPVTGGAVVSQSDLTLPAFQTVNNMIPTQIVTQPHPSSSADTSLETSIDTDTFDLNQFFESATIPSSMPSSSPFVPHTHHSPQNPFTASSSTIPTSGAEMGGTCFDLECEMTDIQEYLNSNFITPSSSSSLLDSQQSMADPGAGQGQEQGQGQIEGGQAEGEVMAAAQFALNFDLSSNMFSLL</sequence>
<feature type="region of interest" description="Disordered" evidence="6">
    <location>
        <begin position="50"/>
        <end position="176"/>
    </location>
</feature>
<dbReference type="PROSITE" id="PS50071">
    <property type="entry name" value="HOMEOBOX_2"/>
    <property type="match status" value="1"/>
</dbReference>
<evidence type="ECO:0000256" key="3">
    <source>
        <dbReference type="ARBA" id="ARBA00025748"/>
    </source>
</evidence>
<dbReference type="SUPFAM" id="SSF46689">
    <property type="entry name" value="Homeodomain-like"/>
    <property type="match status" value="1"/>
</dbReference>
<feature type="DNA-binding region" description="Homeobox" evidence="4">
    <location>
        <begin position="5"/>
        <end position="64"/>
    </location>
</feature>
<dbReference type="GO" id="GO:0043565">
    <property type="term" value="F:sequence-specific DNA binding"/>
    <property type="evidence" value="ECO:0007669"/>
    <property type="project" value="TreeGrafter"/>
</dbReference>
<dbReference type="PANTHER" id="PTHR24326">
    <property type="entry name" value="HOMEOBOX-LEUCINE ZIPPER PROTEIN"/>
    <property type="match status" value="1"/>
</dbReference>
<dbReference type="InterPro" id="IPR009057">
    <property type="entry name" value="Homeodomain-like_sf"/>
</dbReference>
<dbReference type="Pfam" id="PF00046">
    <property type="entry name" value="Homeodomain"/>
    <property type="match status" value="1"/>
</dbReference>
<dbReference type="EMBL" id="OOIN01000002">
    <property type="protein sequence ID" value="SPO21172.1"/>
    <property type="molecule type" value="Genomic_DNA"/>
</dbReference>
<evidence type="ECO:0000256" key="1">
    <source>
        <dbReference type="ARBA" id="ARBA00023015"/>
    </source>
</evidence>
<feature type="compositionally biased region" description="Gly residues" evidence="6">
    <location>
        <begin position="459"/>
        <end position="473"/>
    </location>
</feature>
<dbReference type="PANTHER" id="PTHR24326:SF606">
    <property type="entry name" value="HOMEOBOX-LEUCINE ZIPPER PROTEIN ATHB-54"/>
    <property type="match status" value="1"/>
</dbReference>
<keyword evidence="1" id="KW-0805">Transcription regulation</keyword>
<dbReference type="OrthoDB" id="6159439at2759"/>
<name>A0A5C3DSJ9_9BASI</name>
<dbReference type="InterPro" id="IPR001356">
    <property type="entry name" value="HD"/>
</dbReference>
<dbReference type="Proteomes" id="UP000324022">
    <property type="component" value="Unassembled WGS sequence"/>
</dbReference>
<protein>
    <submittedName>
        <fullName evidence="8">Related to b mating type locus, bW1 allele</fullName>
    </submittedName>
</protein>
<gene>
    <name evidence="8" type="ORF">UTRI_00649</name>
</gene>
<feature type="domain" description="Homeobox" evidence="7">
    <location>
        <begin position="3"/>
        <end position="63"/>
    </location>
</feature>
<feature type="region of interest" description="Disordered" evidence="6">
    <location>
        <begin position="442"/>
        <end position="473"/>
    </location>
</feature>
<keyword evidence="4 5" id="KW-0539">Nucleus</keyword>
<evidence type="ECO:0000313" key="8">
    <source>
        <dbReference type="EMBL" id="SPO21172.1"/>
    </source>
</evidence>
<feature type="compositionally biased region" description="Low complexity" evidence="6">
    <location>
        <begin position="156"/>
        <end position="173"/>
    </location>
</feature>
<evidence type="ECO:0000256" key="4">
    <source>
        <dbReference type="PROSITE-ProRule" id="PRU00108"/>
    </source>
</evidence>